<sequence>MSDLIQNVETENDINKIPTAVESSEPSVLSDIYQSGKNMVIWQRKNSNQIDNTVDSILESKKSLKLVMEVTPQSIQADLLRVLDELDSDKALSYDIYQLVDMFCFLFELKSVGLRLTTLQEPMCPRFHVDKVGCRLITTYKGNGTQWLPHEIVDRSKLGAGNKGLSDDLSGIYKKETDIKHLTCGDVALLKGEAWIGNENAGIVHRSPPVPKDEMRLVLTLDILP</sequence>
<dbReference type="Pfam" id="PF08856">
    <property type="entry name" value="DUF1826"/>
    <property type="match status" value="1"/>
</dbReference>
<evidence type="ECO:0000313" key="2">
    <source>
        <dbReference type="Proteomes" id="UP000198862"/>
    </source>
</evidence>
<dbReference type="EMBL" id="FOLO01000053">
    <property type="protein sequence ID" value="SFD38375.1"/>
    <property type="molecule type" value="Genomic_DNA"/>
</dbReference>
<dbReference type="Proteomes" id="UP000198862">
    <property type="component" value="Unassembled WGS sequence"/>
</dbReference>
<proteinExistence type="predicted"/>
<accession>A0A1I1RVU8</accession>
<organism evidence="1 2">
    <name type="scientific">Pseudoalteromonas denitrificans DSM 6059</name>
    <dbReference type="NCBI Taxonomy" id="1123010"/>
    <lineage>
        <taxon>Bacteria</taxon>
        <taxon>Pseudomonadati</taxon>
        <taxon>Pseudomonadota</taxon>
        <taxon>Gammaproteobacteria</taxon>
        <taxon>Alteromonadales</taxon>
        <taxon>Pseudoalteromonadaceae</taxon>
        <taxon>Pseudoalteromonas</taxon>
    </lineage>
</organism>
<protein>
    <recommendedName>
        <fullName evidence="3">Succinylglutamate desuccinylase</fullName>
    </recommendedName>
</protein>
<dbReference type="STRING" id="1123010.SAMN02745724_04355"/>
<dbReference type="AlphaFoldDB" id="A0A1I1RVU8"/>
<dbReference type="RefSeq" id="WP_091989717.1">
    <property type="nucleotide sequence ID" value="NZ_FOLO01000053.1"/>
</dbReference>
<reference evidence="1 2" key="1">
    <citation type="submission" date="2016-10" db="EMBL/GenBank/DDBJ databases">
        <authorList>
            <person name="de Groot N.N."/>
        </authorList>
    </citation>
    <scope>NUCLEOTIDE SEQUENCE [LARGE SCALE GENOMIC DNA]</scope>
    <source>
        <strain evidence="1 2">DSM 6059</strain>
    </source>
</reference>
<dbReference type="InterPro" id="IPR014955">
    <property type="entry name" value="DUF1826"/>
</dbReference>
<evidence type="ECO:0000313" key="1">
    <source>
        <dbReference type="EMBL" id="SFD38375.1"/>
    </source>
</evidence>
<evidence type="ECO:0008006" key="3">
    <source>
        <dbReference type="Google" id="ProtNLM"/>
    </source>
</evidence>
<gene>
    <name evidence="1" type="ORF">SAMN02745724_04355</name>
</gene>
<dbReference type="OrthoDB" id="5342505at2"/>
<keyword evidence="2" id="KW-1185">Reference proteome</keyword>
<name>A0A1I1RVU8_9GAMM</name>